<dbReference type="Pfam" id="PF14291">
    <property type="entry name" value="DUF4371"/>
    <property type="match status" value="1"/>
</dbReference>
<gene>
    <name evidence="2" type="ORF">H5410_045280</name>
</gene>
<dbReference type="EMBL" id="JACXVP010000009">
    <property type="protein sequence ID" value="KAG5584846.1"/>
    <property type="molecule type" value="Genomic_DNA"/>
</dbReference>
<sequence>MEDLNGDYFALLVDESCDISRKEQMTIVLHYVDRGRFIGIIHAHDTSALCLKEATISCLAQYYLSLSFLALVGVSKKCLQVRELLLLVSNVLNVVGGYFKHMDELRESQAKIVQEALDMGEVESGTGLNQELGLARAVNTRDILAITNEFNESLQKKEQDIASVILLVKVVKKRVQDLRNEGCDSLVENVFAFCVKYDILIPHFDEFYVNFERS</sequence>
<comment type="caution">
    <text evidence="2">The sequence shown here is derived from an EMBL/GenBank/DDBJ whole genome shotgun (WGS) entry which is preliminary data.</text>
</comment>
<dbReference type="AlphaFoldDB" id="A0A9J5XC77"/>
<feature type="domain" description="DUF4371" evidence="1">
    <location>
        <begin position="2"/>
        <end position="69"/>
    </location>
</feature>
<evidence type="ECO:0000313" key="3">
    <source>
        <dbReference type="Proteomes" id="UP000824120"/>
    </source>
</evidence>
<dbReference type="InterPro" id="IPR025398">
    <property type="entry name" value="DUF4371"/>
</dbReference>
<protein>
    <recommendedName>
        <fullName evidence="1">DUF4371 domain-containing protein</fullName>
    </recommendedName>
</protein>
<dbReference type="PANTHER" id="PTHR11697">
    <property type="entry name" value="GENERAL TRANSCRIPTION FACTOR 2-RELATED ZINC FINGER PROTEIN"/>
    <property type="match status" value="1"/>
</dbReference>
<name>A0A9J5XC77_SOLCO</name>
<proteinExistence type="predicted"/>
<keyword evidence="3" id="KW-1185">Reference proteome</keyword>
<accession>A0A9J5XC77</accession>
<reference evidence="2 3" key="1">
    <citation type="submission" date="2020-09" db="EMBL/GenBank/DDBJ databases">
        <title>De no assembly of potato wild relative species, Solanum commersonii.</title>
        <authorList>
            <person name="Cho K."/>
        </authorList>
    </citation>
    <scope>NUCLEOTIDE SEQUENCE [LARGE SCALE GENOMIC DNA]</scope>
    <source>
        <strain evidence="2">LZ3.2</strain>
        <tissue evidence="2">Leaf</tissue>
    </source>
</reference>
<evidence type="ECO:0000259" key="1">
    <source>
        <dbReference type="Pfam" id="PF14291"/>
    </source>
</evidence>
<dbReference type="InterPro" id="IPR055298">
    <property type="entry name" value="AtLOH3-like"/>
</dbReference>
<dbReference type="OrthoDB" id="1217029at2759"/>
<organism evidence="2 3">
    <name type="scientific">Solanum commersonii</name>
    <name type="common">Commerson's wild potato</name>
    <name type="synonym">Commerson's nightshade</name>
    <dbReference type="NCBI Taxonomy" id="4109"/>
    <lineage>
        <taxon>Eukaryota</taxon>
        <taxon>Viridiplantae</taxon>
        <taxon>Streptophyta</taxon>
        <taxon>Embryophyta</taxon>
        <taxon>Tracheophyta</taxon>
        <taxon>Spermatophyta</taxon>
        <taxon>Magnoliopsida</taxon>
        <taxon>eudicotyledons</taxon>
        <taxon>Gunneridae</taxon>
        <taxon>Pentapetalae</taxon>
        <taxon>asterids</taxon>
        <taxon>lamiids</taxon>
        <taxon>Solanales</taxon>
        <taxon>Solanaceae</taxon>
        <taxon>Solanoideae</taxon>
        <taxon>Solaneae</taxon>
        <taxon>Solanum</taxon>
    </lineage>
</organism>
<evidence type="ECO:0000313" key="2">
    <source>
        <dbReference type="EMBL" id="KAG5584846.1"/>
    </source>
</evidence>
<dbReference type="PANTHER" id="PTHR11697:SF230">
    <property type="entry name" value="ZINC FINGER, MYM DOMAIN CONTAINING 1"/>
    <property type="match status" value="1"/>
</dbReference>
<dbReference type="Proteomes" id="UP000824120">
    <property type="component" value="Chromosome 9"/>
</dbReference>